<dbReference type="PANTHER" id="PTHR24287">
    <property type="entry name" value="P450, PUTATIVE (EUROFUNG)-RELATED"/>
    <property type="match status" value="1"/>
</dbReference>
<reference evidence="8 9" key="1">
    <citation type="submission" date="2017-11" db="EMBL/GenBank/DDBJ databases">
        <title>Comparative genomics of Botrytis spp.</title>
        <authorList>
            <person name="Valero-Jimenez C.A."/>
            <person name="Tapia P."/>
            <person name="Veloso J."/>
            <person name="Silva-Moreno E."/>
            <person name="Staats M."/>
            <person name="Valdes J.H."/>
            <person name="Van Kan J.A.L."/>
        </authorList>
    </citation>
    <scope>NUCLEOTIDE SEQUENCE [LARGE SCALE GENOMIC DNA]</scope>
    <source>
        <strain evidence="8 9">MUCL2830</strain>
    </source>
</reference>
<dbReference type="InterPro" id="IPR047146">
    <property type="entry name" value="Cyt_P450_E_CYP52_fungi"/>
</dbReference>
<proteinExistence type="inferred from homology"/>
<evidence type="ECO:0000313" key="8">
    <source>
        <dbReference type="EMBL" id="TEY43634.1"/>
    </source>
</evidence>
<keyword evidence="6" id="KW-0843">Virulence</keyword>
<dbReference type="InterPro" id="IPR036396">
    <property type="entry name" value="Cyt_P450_sf"/>
</dbReference>
<protein>
    <recommendedName>
        <fullName evidence="10">Cytochrome P450</fullName>
    </recommendedName>
</protein>
<comment type="similarity">
    <text evidence="2">Belongs to the cytochrome P450 family.</text>
</comment>
<evidence type="ECO:0008006" key="10">
    <source>
        <dbReference type="Google" id="ProtNLM"/>
    </source>
</evidence>
<dbReference type="InterPro" id="IPR001128">
    <property type="entry name" value="Cyt_P450"/>
</dbReference>
<dbReference type="PANTHER" id="PTHR24287:SF19">
    <property type="entry name" value="CYTOCHROME P450"/>
    <property type="match status" value="1"/>
</dbReference>
<evidence type="ECO:0000313" key="9">
    <source>
        <dbReference type="Proteomes" id="UP000297299"/>
    </source>
</evidence>
<dbReference type="Pfam" id="PF00067">
    <property type="entry name" value="p450"/>
    <property type="match status" value="1"/>
</dbReference>
<dbReference type="EMBL" id="PHWZ01000365">
    <property type="protein sequence ID" value="TEY43634.1"/>
    <property type="molecule type" value="Genomic_DNA"/>
</dbReference>
<accession>A0A4Y8CU76</accession>
<organism evidence="8 9">
    <name type="scientific">Botryotinia calthae</name>
    <dbReference type="NCBI Taxonomy" id="38488"/>
    <lineage>
        <taxon>Eukaryota</taxon>
        <taxon>Fungi</taxon>
        <taxon>Dikarya</taxon>
        <taxon>Ascomycota</taxon>
        <taxon>Pezizomycotina</taxon>
        <taxon>Leotiomycetes</taxon>
        <taxon>Helotiales</taxon>
        <taxon>Sclerotiniaceae</taxon>
        <taxon>Botryotinia</taxon>
    </lineage>
</organism>
<dbReference type="GO" id="GO:0016712">
    <property type="term" value="F:oxidoreductase activity, acting on paired donors, with incorporation or reduction of molecular oxygen, reduced flavin or flavoprotein as one donor, and incorporation of one atom of oxygen"/>
    <property type="evidence" value="ECO:0007669"/>
    <property type="project" value="InterPro"/>
</dbReference>
<keyword evidence="5" id="KW-0408">Iron</keyword>
<dbReference type="GO" id="GO:0005506">
    <property type="term" value="F:iron ion binding"/>
    <property type="evidence" value="ECO:0007669"/>
    <property type="project" value="InterPro"/>
</dbReference>
<dbReference type="InterPro" id="IPR002974">
    <property type="entry name" value="Cyt_P450_E_CYP52_ascomycetes"/>
</dbReference>
<sequence>MWFFDTSTALIFGNSINTLEPEKGQFDTEKFLAAFDIALQGIGLRIALGKFAFLQSLDRSWKKARDEIYTFIDQQIDRAIERAEESSSPNRRLVLLDELLKMTQDRVSLRSQLLNIFLPARHQTAIAVGNIFFHLTRHPEVWSRLRNETSNYDGPLTYEALKQMKYAKAIVNECLSILAPSGRSIRSCSEACILPTGGGPDGKGPVLVTRGTEVNYIFRSMHLDKDIWGPDADEFRPERWEKLGAAQLRAYIPFSKGDQVCLAQQMVLNECLHILVRFAREFRSIENRDSEIRFVEQHKLQMERRHGVKVGFGAISNCTVHLLWFCVGANIDSYAINNEVTVIRLATSAPNKETFKSPYNEKLSLDAKMNPDDGDLEDQEDQSNPLNWSVKVKWTIVASTSIMTTIAPQILKKKAHEADKVVGDIALTTMAEVFEDNYGFSRGGSGLAFLGLGMLNAPLPALISFANEESEAF</sequence>
<evidence type="ECO:0000256" key="2">
    <source>
        <dbReference type="ARBA" id="ARBA00010617"/>
    </source>
</evidence>
<dbReference type="AlphaFoldDB" id="A0A4Y8CU76"/>
<keyword evidence="4" id="KW-0560">Oxidoreductase</keyword>
<keyword evidence="7" id="KW-0503">Monooxygenase</keyword>
<evidence type="ECO:0000256" key="5">
    <source>
        <dbReference type="ARBA" id="ARBA00023004"/>
    </source>
</evidence>
<dbReference type="STRING" id="38488.A0A4Y8CU76"/>
<keyword evidence="9" id="KW-1185">Reference proteome</keyword>
<dbReference type="Gene3D" id="1.10.630.10">
    <property type="entry name" value="Cytochrome P450"/>
    <property type="match status" value="1"/>
</dbReference>
<evidence type="ECO:0000256" key="1">
    <source>
        <dbReference type="ARBA" id="ARBA00001971"/>
    </source>
</evidence>
<dbReference type="OrthoDB" id="1470350at2759"/>
<comment type="caution">
    <text evidence="8">The sequence shown here is derived from an EMBL/GenBank/DDBJ whole genome shotgun (WGS) entry which is preliminary data.</text>
</comment>
<dbReference type="PRINTS" id="PR01239">
    <property type="entry name" value="EP450IICYP52"/>
</dbReference>
<dbReference type="Proteomes" id="UP000297299">
    <property type="component" value="Unassembled WGS sequence"/>
</dbReference>
<evidence type="ECO:0000256" key="4">
    <source>
        <dbReference type="ARBA" id="ARBA00023002"/>
    </source>
</evidence>
<keyword evidence="3" id="KW-0479">Metal-binding</keyword>
<evidence type="ECO:0000256" key="7">
    <source>
        <dbReference type="ARBA" id="ARBA00023033"/>
    </source>
</evidence>
<evidence type="ECO:0000256" key="6">
    <source>
        <dbReference type="ARBA" id="ARBA00023026"/>
    </source>
</evidence>
<comment type="cofactor">
    <cofactor evidence="1">
        <name>heme</name>
        <dbReference type="ChEBI" id="CHEBI:30413"/>
    </cofactor>
</comment>
<dbReference type="GO" id="GO:0020037">
    <property type="term" value="F:heme binding"/>
    <property type="evidence" value="ECO:0007669"/>
    <property type="project" value="InterPro"/>
</dbReference>
<name>A0A4Y8CU76_9HELO</name>
<gene>
    <name evidence="8" type="ORF">BOTCAL_0366g00090</name>
</gene>
<evidence type="ECO:0000256" key="3">
    <source>
        <dbReference type="ARBA" id="ARBA00022723"/>
    </source>
</evidence>
<dbReference type="SUPFAM" id="SSF48264">
    <property type="entry name" value="Cytochrome P450"/>
    <property type="match status" value="1"/>
</dbReference>